<sequence>MVKAKRPKVDKDGNSRADIVQWWSELGTAERKKAAESCRKETEETQDGAFLQTWRVDPPCDGCTKRKAICLSVGAHMGCVECAKQRVSCVRTEPPRTVFFARTKKDEKKGGTSASVVGEDEEDEDEDEEEGPGPGPASPKKTAEAGAGVKAAGRAMTASVVIPKRTEPVSKVAERAFGIKPPGSGAPKEAEAGTGGSGPGAKGKGKAKSASVVPSEYEAGGSRLSSSRVERTEEPSEDGNAKGRSGKEDDEITEEELRKDLAKTWFTTANVQAITKDVSRTVEKSLTRYRKEIMRLRDELKIRTEERDRFREVQLEFEDKFWNAQATQKIAEGKLELWRMVGEKFGFVPGGAGSGAGESAGSGTETLKEDAEVSDEPDRKDVWALAIACLMVLNKVLNASGRMVKSASGVEASFGSLEEALANLEVGPGEEAIDRVRGGISGVMARSREVETPVTRAIRERTRPLVRRIEGSEFGPAGYIEVVERILGSDERMQGLVEDLGKWLDGWVEPEIPEVPEPGEGEEEEADDVGKGKGKESEKRKRLSGESSGGAPENKKAKST</sequence>
<feature type="region of interest" description="Disordered" evidence="2">
    <location>
        <begin position="510"/>
        <end position="560"/>
    </location>
</feature>
<feature type="compositionally biased region" description="Acidic residues" evidence="2">
    <location>
        <begin position="118"/>
        <end position="131"/>
    </location>
</feature>
<feature type="region of interest" description="Disordered" evidence="2">
    <location>
        <begin position="104"/>
        <end position="255"/>
    </location>
</feature>
<gene>
    <name evidence="3" type="ORF">SISSUDRAFT_1067631</name>
</gene>
<protein>
    <submittedName>
        <fullName evidence="3">Uncharacterized protein</fullName>
    </submittedName>
</protein>
<feature type="region of interest" description="Disordered" evidence="2">
    <location>
        <begin position="352"/>
        <end position="375"/>
    </location>
</feature>
<evidence type="ECO:0000313" key="4">
    <source>
        <dbReference type="Proteomes" id="UP000076798"/>
    </source>
</evidence>
<feature type="compositionally biased region" description="Basic and acidic residues" evidence="2">
    <location>
        <begin position="164"/>
        <end position="174"/>
    </location>
</feature>
<keyword evidence="4" id="KW-1185">Reference proteome</keyword>
<evidence type="ECO:0000256" key="2">
    <source>
        <dbReference type="SAM" id="MobiDB-lite"/>
    </source>
</evidence>
<feature type="compositionally biased region" description="Basic and acidic residues" evidence="2">
    <location>
        <begin position="528"/>
        <end position="539"/>
    </location>
</feature>
<feature type="compositionally biased region" description="Gly residues" evidence="2">
    <location>
        <begin position="193"/>
        <end position="202"/>
    </location>
</feature>
<keyword evidence="1" id="KW-0175">Coiled coil</keyword>
<dbReference type="Proteomes" id="UP000076798">
    <property type="component" value="Unassembled WGS sequence"/>
</dbReference>
<organism evidence="3 4">
    <name type="scientific">Sistotremastrum suecicum HHB10207 ss-3</name>
    <dbReference type="NCBI Taxonomy" id="1314776"/>
    <lineage>
        <taxon>Eukaryota</taxon>
        <taxon>Fungi</taxon>
        <taxon>Dikarya</taxon>
        <taxon>Basidiomycota</taxon>
        <taxon>Agaricomycotina</taxon>
        <taxon>Agaricomycetes</taxon>
        <taxon>Sistotremastrales</taxon>
        <taxon>Sistotremastraceae</taxon>
        <taxon>Sistotremastrum</taxon>
    </lineage>
</organism>
<proteinExistence type="predicted"/>
<feature type="coiled-coil region" evidence="1">
    <location>
        <begin position="279"/>
        <end position="306"/>
    </location>
</feature>
<dbReference type="AlphaFoldDB" id="A0A165WX06"/>
<reference evidence="3 4" key="1">
    <citation type="journal article" date="2016" name="Mol. Biol. Evol.">
        <title>Comparative Genomics of Early-Diverging Mushroom-Forming Fungi Provides Insights into the Origins of Lignocellulose Decay Capabilities.</title>
        <authorList>
            <person name="Nagy L.G."/>
            <person name="Riley R."/>
            <person name="Tritt A."/>
            <person name="Adam C."/>
            <person name="Daum C."/>
            <person name="Floudas D."/>
            <person name="Sun H."/>
            <person name="Yadav J.S."/>
            <person name="Pangilinan J."/>
            <person name="Larsson K.H."/>
            <person name="Matsuura K."/>
            <person name="Barry K."/>
            <person name="Labutti K."/>
            <person name="Kuo R."/>
            <person name="Ohm R.A."/>
            <person name="Bhattacharya S.S."/>
            <person name="Shirouzu T."/>
            <person name="Yoshinaga Y."/>
            <person name="Martin F.M."/>
            <person name="Grigoriev I.V."/>
            <person name="Hibbett D.S."/>
        </authorList>
    </citation>
    <scope>NUCLEOTIDE SEQUENCE [LARGE SCALE GENOMIC DNA]</scope>
    <source>
        <strain evidence="3 4">HHB10207 ss-3</strain>
    </source>
</reference>
<evidence type="ECO:0000256" key="1">
    <source>
        <dbReference type="SAM" id="Coils"/>
    </source>
</evidence>
<feature type="compositionally biased region" description="Acidic residues" evidence="2">
    <location>
        <begin position="511"/>
        <end position="527"/>
    </location>
</feature>
<feature type="compositionally biased region" description="Basic and acidic residues" evidence="2">
    <location>
        <begin position="228"/>
        <end position="247"/>
    </location>
</feature>
<dbReference type="EMBL" id="KV428519">
    <property type="protein sequence ID" value="KZT31604.1"/>
    <property type="molecule type" value="Genomic_DNA"/>
</dbReference>
<feature type="compositionally biased region" description="Basic and acidic residues" evidence="2">
    <location>
        <begin position="366"/>
        <end position="375"/>
    </location>
</feature>
<name>A0A165WX06_9AGAM</name>
<evidence type="ECO:0000313" key="3">
    <source>
        <dbReference type="EMBL" id="KZT31604.1"/>
    </source>
</evidence>
<accession>A0A165WX06</accession>